<evidence type="ECO:0000313" key="2">
    <source>
        <dbReference type="Proteomes" id="UP000263418"/>
    </source>
</evidence>
<sequence>MKVFAEYYLDDGLQFRCNTLLQFGTSWDLIGNIVLANPGSAEPVSEVNNTSLENIEEFYGKYRANNEFIKSNWKEFSTDPTMAFIEKLFKGDYIDEQHELNGVIQLFNTFNIKNQNLDEAVQQANTDSEFIFSIGIEQYFHNRPTYFGFSNAVLNNPKLRSVAEDIFEKSSEKVKKPYDKDFSKNKFYHPMYINKAYKQPHFQEFKEGVLVPFTKNA</sequence>
<reference evidence="1 2" key="1">
    <citation type="submission" date="2017-01" db="EMBL/GenBank/DDBJ databases">
        <title>Complete Genome Sequence of Vibrio vulnificus FORC_053.</title>
        <authorList>
            <consortium name="Food-borne Pathogen Omics Research Center"/>
            <person name="Chung H.Y."/>
            <person name="Na E.J."/>
            <person name="Song J.S."/>
            <person name="Kim H."/>
            <person name="Lee J.-H."/>
            <person name="Ryu S."/>
            <person name="Choi S.H."/>
        </authorList>
    </citation>
    <scope>NUCLEOTIDE SEQUENCE [LARGE SCALE GENOMIC DNA]</scope>
    <source>
        <strain evidence="1 2">FORC_053</strain>
    </source>
</reference>
<dbReference type="RefSeq" id="WP_045596301.1">
    <property type="nucleotide sequence ID" value="NZ_CP019290.1"/>
</dbReference>
<evidence type="ECO:0000313" key="1">
    <source>
        <dbReference type="EMBL" id="AXX59742.1"/>
    </source>
</evidence>
<name>A0AAN1UBU8_VIBVL</name>
<dbReference type="Proteomes" id="UP000263418">
    <property type="component" value="Chromosome 1"/>
</dbReference>
<protein>
    <submittedName>
        <fullName evidence="1">Uncharacterized protein</fullName>
    </submittedName>
</protein>
<accession>A0AAN1UBU8</accession>
<dbReference type="AlphaFoldDB" id="A0AAN1UBU8"/>
<organism evidence="1 2">
    <name type="scientific">Vibrio vulnificus</name>
    <dbReference type="NCBI Taxonomy" id="672"/>
    <lineage>
        <taxon>Bacteria</taxon>
        <taxon>Pseudomonadati</taxon>
        <taxon>Pseudomonadota</taxon>
        <taxon>Gammaproteobacteria</taxon>
        <taxon>Vibrionales</taxon>
        <taxon>Vibrionaceae</taxon>
        <taxon>Vibrio</taxon>
    </lineage>
</organism>
<dbReference type="EMBL" id="CP019290">
    <property type="protein sequence ID" value="AXX59742.1"/>
    <property type="molecule type" value="Genomic_DNA"/>
</dbReference>
<proteinExistence type="predicted"/>
<gene>
    <name evidence="1" type="ORF">FORC53_1403</name>
</gene>